<comment type="caution">
    <text evidence="2">The sequence shown here is derived from an EMBL/GenBank/DDBJ whole genome shotgun (WGS) entry which is preliminary data.</text>
</comment>
<accession>A0A397S3R7</accession>
<evidence type="ECO:0000256" key="1">
    <source>
        <dbReference type="SAM" id="MobiDB-lite"/>
    </source>
</evidence>
<proteinExistence type="predicted"/>
<protein>
    <submittedName>
        <fullName evidence="2">Uncharacterized protein</fullName>
    </submittedName>
</protein>
<dbReference type="OrthoDB" id="10617802at2759"/>
<dbReference type="AlphaFoldDB" id="A0A397S3R7"/>
<sequence>MRSIPKTTAMRAHGEKTPRQDKIKQEHKKNGHLLGAISSKSLGNFLRNTRPVIGNGRIWEETPQKEDDSSYIDQINDERDVYEDGMDDEYNFYEYDMGSKSMDTWMSKIFDEETPVREIPIWWYERGHPEIRKDSMELPDSQTPDHVDNSNELITKPHSCTITMFSSPKGCNPNCVQITTGGTNTKHKYSEFEQIENKRDRRSLALNYCNGLSLPCPGVSTKMLSSGIYNTILLGEPISTIEITATPSL</sequence>
<feature type="region of interest" description="Disordered" evidence="1">
    <location>
        <begin position="1"/>
        <end position="26"/>
    </location>
</feature>
<gene>
    <name evidence="2" type="ORF">C1645_839245</name>
</gene>
<evidence type="ECO:0000313" key="3">
    <source>
        <dbReference type="Proteomes" id="UP000265703"/>
    </source>
</evidence>
<dbReference type="EMBL" id="QKYT01001039">
    <property type="protein sequence ID" value="RIA80132.1"/>
    <property type="molecule type" value="Genomic_DNA"/>
</dbReference>
<name>A0A397S3R7_9GLOM</name>
<organism evidence="2 3">
    <name type="scientific">Glomus cerebriforme</name>
    <dbReference type="NCBI Taxonomy" id="658196"/>
    <lineage>
        <taxon>Eukaryota</taxon>
        <taxon>Fungi</taxon>
        <taxon>Fungi incertae sedis</taxon>
        <taxon>Mucoromycota</taxon>
        <taxon>Glomeromycotina</taxon>
        <taxon>Glomeromycetes</taxon>
        <taxon>Glomerales</taxon>
        <taxon>Glomeraceae</taxon>
        <taxon>Glomus</taxon>
    </lineage>
</organism>
<feature type="compositionally biased region" description="Basic and acidic residues" evidence="1">
    <location>
        <begin position="12"/>
        <end position="24"/>
    </location>
</feature>
<reference evidence="2 3" key="1">
    <citation type="submission" date="2018-06" db="EMBL/GenBank/DDBJ databases">
        <title>Comparative genomics reveals the genomic features of Rhizophagus irregularis, R. cerebriforme, R. diaphanum and Gigaspora rosea, and their symbiotic lifestyle signature.</title>
        <authorList>
            <person name="Morin E."/>
            <person name="San Clemente H."/>
            <person name="Chen E.C.H."/>
            <person name="De La Providencia I."/>
            <person name="Hainaut M."/>
            <person name="Kuo A."/>
            <person name="Kohler A."/>
            <person name="Murat C."/>
            <person name="Tang N."/>
            <person name="Roy S."/>
            <person name="Loubradou J."/>
            <person name="Henrissat B."/>
            <person name="Grigoriev I.V."/>
            <person name="Corradi N."/>
            <person name="Roux C."/>
            <person name="Martin F.M."/>
        </authorList>
    </citation>
    <scope>NUCLEOTIDE SEQUENCE [LARGE SCALE GENOMIC DNA]</scope>
    <source>
        <strain evidence="2 3">DAOM 227022</strain>
    </source>
</reference>
<evidence type="ECO:0000313" key="2">
    <source>
        <dbReference type="EMBL" id="RIA80132.1"/>
    </source>
</evidence>
<keyword evidence="3" id="KW-1185">Reference proteome</keyword>
<dbReference type="Proteomes" id="UP000265703">
    <property type="component" value="Unassembled WGS sequence"/>
</dbReference>